<protein>
    <submittedName>
        <fullName evidence="2">Uncharacterized protein</fullName>
    </submittedName>
</protein>
<feature type="coiled-coil region" evidence="1">
    <location>
        <begin position="104"/>
        <end position="131"/>
    </location>
</feature>
<keyword evidence="1" id="KW-0175">Coiled coil</keyword>
<dbReference type="Proteomes" id="UP000004994">
    <property type="component" value="Chromosome 10"/>
</dbReference>
<evidence type="ECO:0000313" key="2">
    <source>
        <dbReference type="EnsemblPlants" id="Solyc10g039195.1.1"/>
    </source>
</evidence>
<dbReference type="AlphaFoldDB" id="A0A3Q7IEW4"/>
<reference evidence="2" key="2">
    <citation type="submission" date="2019-01" db="UniProtKB">
        <authorList>
            <consortium name="EnsemblPlants"/>
        </authorList>
    </citation>
    <scope>IDENTIFICATION</scope>
    <source>
        <strain evidence="2">cv. Heinz 1706</strain>
    </source>
</reference>
<dbReference type="PaxDb" id="4081-Solyc02g081100.1.1"/>
<accession>A0A3Q7IEW4</accession>
<dbReference type="InParanoid" id="A0A3Q7IEW4"/>
<dbReference type="EnsemblPlants" id="Solyc10g039195.1.1">
    <property type="protein sequence ID" value="Solyc10g039195.1.1"/>
    <property type="gene ID" value="Solyc10g039195.1"/>
</dbReference>
<sequence>MMHMTLMQFEWQKSLIIFQNVNLESFSNIGILKNSRKCVKQMQTIEKKLMNPHTADKKSFALVRNKLEKDKETISSKDLFVVTRTRKLGHLYKSSNEDTTKSNLSATTDGMQQMQERIQKMEIQMEEQKKIVRIRTEKYAIDLGSWGKVMKSKKTMKAVVKT</sequence>
<dbReference type="Gramene" id="Solyc10g039195.1.1">
    <property type="protein sequence ID" value="Solyc10g039195.1.1"/>
    <property type="gene ID" value="Solyc10g039195.1"/>
</dbReference>
<proteinExistence type="predicted"/>
<name>A0A3Q7IEW4_SOLLC</name>
<evidence type="ECO:0000256" key="1">
    <source>
        <dbReference type="SAM" id="Coils"/>
    </source>
</evidence>
<organism evidence="2">
    <name type="scientific">Solanum lycopersicum</name>
    <name type="common">Tomato</name>
    <name type="synonym">Lycopersicon esculentum</name>
    <dbReference type="NCBI Taxonomy" id="4081"/>
    <lineage>
        <taxon>Eukaryota</taxon>
        <taxon>Viridiplantae</taxon>
        <taxon>Streptophyta</taxon>
        <taxon>Embryophyta</taxon>
        <taxon>Tracheophyta</taxon>
        <taxon>Spermatophyta</taxon>
        <taxon>Magnoliopsida</taxon>
        <taxon>eudicotyledons</taxon>
        <taxon>Gunneridae</taxon>
        <taxon>Pentapetalae</taxon>
        <taxon>asterids</taxon>
        <taxon>lamiids</taxon>
        <taxon>Solanales</taxon>
        <taxon>Solanaceae</taxon>
        <taxon>Solanoideae</taxon>
        <taxon>Solaneae</taxon>
        <taxon>Solanum</taxon>
        <taxon>Solanum subgen. Lycopersicon</taxon>
    </lineage>
</organism>
<evidence type="ECO:0000313" key="3">
    <source>
        <dbReference type="Proteomes" id="UP000004994"/>
    </source>
</evidence>
<keyword evidence="3" id="KW-1185">Reference proteome</keyword>
<reference evidence="2" key="1">
    <citation type="journal article" date="2012" name="Nature">
        <title>The tomato genome sequence provides insights into fleshy fruit evolution.</title>
        <authorList>
            <consortium name="Tomato Genome Consortium"/>
        </authorList>
    </citation>
    <scope>NUCLEOTIDE SEQUENCE [LARGE SCALE GENOMIC DNA]</scope>
    <source>
        <strain evidence="2">cv. Heinz 1706</strain>
    </source>
</reference>